<dbReference type="Pfam" id="PF00307">
    <property type="entry name" value="CH"/>
    <property type="match status" value="1"/>
</dbReference>
<dbReference type="Pfam" id="PF13855">
    <property type="entry name" value="LRR_8"/>
    <property type="match status" value="2"/>
</dbReference>
<dbReference type="FunFam" id="3.80.10.10:FF:000007">
    <property type="entry name" value="Leucine-rich repeat and calponin homology domain-containing protein 1 isoform 3"/>
    <property type="match status" value="1"/>
</dbReference>
<evidence type="ECO:0000256" key="3">
    <source>
        <dbReference type="SAM" id="MobiDB-lite"/>
    </source>
</evidence>
<dbReference type="Bgee" id="ENSCPOG00000011077">
    <property type="expression patterns" value="Expressed in heart left ventricle and 12 other cell types or tissues"/>
</dbReference>
<evidence type="ECO:0000259" key="4">
    <source>
        <dbReference type="PROSITE" id="PS50021"/>
    </source>
</evidence>
<dbReference type="SUPFAM" id="SSF52058">
    <property type="entry name" value="L domain-like"/>
    <property type="match status" value="1"/>
</dbReference>
<dbReference type="GeneTree" id="ENSGT00940000159528"/>
<dbReference type="STRING" id="10141.ENSCPOP00000009958"/>
<protein>
    <submittedName>
        <fullName evidence="5">Leucine rich repeats and calponin homology domain containing 1</fullName>
    </submittedName>
</protein>
<name>H0VID3_CAVPO</name>
<dbReference type="eggNOG" id="KOG0532">
    <property type="taxonomic scope" value="Eukaryota"/>
</dbReference>
<dbReference type="AlphaFoldDB" id="H0VID3"/>
<reference evidence="5" key="3">
    <citation type="submission" date="2025-09" db="UniProtKB">
        <authorList>
            <consortium name="Ensembl"/>
        </authorList>
    </citation>
    <scope>IDENTIFICATION</scope>
    <source>
        <strain evidence="5">2N</strain>
    </source>
</reference>
<dbReference type="SMART" id="SM00369">
    <property type="entry name" value="LRR_TYP"/>
    <property type="match status" value="5"/>
</dbReference>
<keyword evidence="2" id="KW-0677">Repeat</keyword>
<dbReference type="Gene3D" id="1.10.418.10">
    <property type="entry name" value="Calponin-like domain"/>
    <property type="match status" value="1"/>
</dbReference>
<keyword evidence="6" id="KW-1185">Reference proteome</keyword>
<dbReference type="PANTHER" id="PTHR48051">
    <property type="match status" value="1"/>
</dbReference>
<dbReference type="Gene3D" id="3.80.10.10">
    <property type="entry name" value="Ribonuclease Inhibitor"/>
    <property type="match status" value="1"/>
</dbReference>
<dbReference type="HOGENOM" id="CLU_008231_2_0_1"/>
<reference evidence="6" key="1">
    <citation type="journal article" date="2011" name="Nature">
        <title>A high-resolution map of human evolutionary constraint using 29 mammals.</title>
        <authorList>
            <person name="Lindblad-Toh K."/>
            <person name="Garber M."/>
            <person name="Zuk O."/>
            <person name="Lin M.F."/>
            <person name="Parker B.J."/>
            <person name="Washietl S."/>
            <person name="Kheradpour P."/>
            <person name="Ernst J."/>
            <person name="Jordan G."/>
            <person name="Mauceli E."/>
            <person name="Ward L.D."/>
            <person name="Lowe C.B."/>
            <person name="Holloway A.K."/>
            <person name="Clamp M."/>
            <person name="Gnerre S."/>
            <person name="Alfoldi J."/>
            <person name="Beal K."/>
            <person name="Chang J."/>
            <person name="Clawson H."/>
            <person name="Cuff J."/>
            <person name="Di Palma F."/>
            <person name="Fitzgerald S."/>
            <person name="Flicek P."/>
            <person name="Guttman M."/>
            <person name="Hubisz M.J."/>
            <person name="Jaffe D.B."/>
            <person name="Jungreis I."/>
            <person name="Kent W.J."/>
            <person name="Kostka D."/>
            <person name="Lara M."/>
            <person name="Martins A.L."/>
            <person name="Massingham T."/>
            <person name="Moltke I."/>
            <person name="Raney B.J."/>
            <person name="Rasmussen M.D."/>
            <person name="Robinson J."/>
            <person name="Stark A."/>
            <person name="Vilella A.J."/>
            <person name="Wen J."/>
            <person name="Xie X."/>
            <person name="Zody M.C."/>
            <person name="Baldwin J."/>
            <person name="Bloom T."/>
            <person name="Chin C.W."/>
            <person name="Heiman D."/>
            <person name="Nicol R."/>
            <person name="Nusbaum C."/>
            <person name="Young S."/>
            <person name="Wilkinson J."/>
            <person name="Worley K.C."/>
            <person name="Kovar C.L."/>
            <person name="Muzny D.M."/>
            <person name="Gibbs R.A."/>
            <person name="Cree A."/>
            <person name="Dihn H.H."/>
            <person name="Fowler G."/>
            <person name="Jhangiani S."/>
            <person name="Joshi V."/>
            <person name="Lee S."/>
            <person name="Lewis L.R."/>
            <person name="Nazareth L.V."/>
            <person name="Okwuonu G."/>
            <person name="Santibanez J."/>
            <person name="Warren W.C."/>
            <person name="Mardis E.R."/>
            <person name="Weinstock G.M."/>
            <person name="Wilson R.K."/>
            <person name="Delehaunty K."/>
            <person name="Dooling D."/>
            <person name="Fronik C."/>
            <person name="Fulton L."/>
            <person name="Fulton B."/>
            <person name="Graves T."/>
            <person name="Minx P."/>
            <person name="Sodergren E."/>
            <person name="Birney E."/>
            <person name="Margulies E.H."/>
            <person name="Herrero J."/>
            <person name="Green E.D."/>
            <person name="Haussler D."/>
            <person name="Siepel A."/>
            <person name="Goldman N."/>
            <person name="Pollard K.S."/>
            <person name="Pedersen J.S."/>
            <person name="Lander E.S."/>
            <person name="Kellis M."/>
        </authorList>
    </citation>
    <scope>NUCLEOTIDE SEQUENCE [LARGE SCALE GENOMIC DNA]</scope>
    <source>
        <strain evidence="6">2N</strain>
    </source>
</reference>
<dbReference type="SUPFAM" id="SSF47576">
    <property type="entry name" value="Calponin-homology domain, CH-domain"/>
    <property type="match status" value="1"/>
</dbReference>
<feature type="compositionally biased region" description="Basic and acidic residues" evidence="3">
    <location>
        <begin position="236"/>
        <end position="247"/>
    </location>
</feature>
<dbReference type="GO" id="GO:2000405">
    <property type="term" value="P:negative regulation of T cell migration"/>
    <property type="evidence" value="ECO:0007669"/>
    <property type="project" value="Ensembl"/>
</dbReference>
<dbReference type="CDD" id="cd21271">
    <property type="entry name" value="CH_LRCH2"/>
    <property type="match status" value="1"/>
</dbReference>
<dbReference type="InParanoid" id="H0VID3"/>
<dbReference type="Proteomes" id="UP000005447">
    <property type="component" value="Unassembled WGS sequence"/>
</dbReference>
<organism evidence="5 6">
    <name type="scientific">Cavia porcellus</name>
    <name type="common">Guinea pig</name>
    <dbReference type="NCBI Taxonomy" id="10141"/>
    <lineage>
        <taxon>Eukaryota</taxon>
        <taxon>Metazoa</taxon>
        <taxon>Chordata</taxon>
        <taxon>Craniata</taxon>
        <taxon>Vertebrata</taxon>
        <taxon>Euteleostomi</taxon>
        <taxon>Mammalia</taxon>
        <taxon>Eutheria</taxon>
        <taxon>Euarchontoglires</taxon>
        <taxon>Glires</taxon>
        <taxon>Rodentia</taxon>
        <taxon>Hystricomorpha</taxon>
        <taxon>Caviidae</taxon>
        <taxon>Cavia</taxon>
    </lineage>
</organism>
<reference evidence="5" key="2">
    <citation type="submission" date="2025-08" db="UniProtKB">
        <authorList>
            <consortium name="Ensembl"/>
        </authorList>
    </citation>
    <scope>IDENTIFICATION</scope>
    <source>
        <strain evidence="5">2N</strain>
    </source>
</reference>
<dbReference type="SMART" id="SM00033">
    <property type="entry name" value="CH"/>
    <property type="match status" value="1"/>
</dbReference>
<feature type="domain" description="Calponin-homology (CH)" evidence="4">
    <location>
        <begin position="522"/>
        <end position="635"/>
    </location>
</feature>
<dbReference type="InterPro" id="IPR036872">
    <property type="entry name" value="CH_dom_sf"/>
</dbReference>
<dbReference type="GO" id="GO:1990869">
    <property type="term" value="P:cellular response to chemokine"/>
    <property type="evidence" value="ECO:0007669"/>
    <property type="project" value="Ensembl"/>
</dbReference>
<feature type="region of interest" description="Disordered" evidence="3">
    <location>
        <begin position="236"/>
        <end position="270"/>
    </location>
</feature>
<dbReference type="FunCoup" id="H0VID3">
    <property type="interactions" value="1935"/>
</dbReference>
<evidence type="ECO:0000256" key="1">
    <source>
        <dbReference type="ARBA" id="ARBA00022614"/>
    </source>
</evidence>
<dbReference type="InterPro" id="IPR050216">
    <property type="entry name" value="LRR_domain-containing"/>
</dbReference>
<dbReference type="PROSITE" id="PS50021">
    <property type="entry name" value="CH"/>
    <property type="match status" value="1"/>
</dbReference>
<gene>
    <name evidence="5" type="primary">LRCH1</name>
</gene>
<dbReference type="FunFam" id="1.10.418.10:FF:000021">
    <property type="entry name" value="Leucine-rich repeat and calponin homology domain-containing protein 1 isoform 3"/>
    <property type="match status" value="1"/>
</dbReference>
<evidence type="ECO:0000256" key="2">
    <source>
        <dbReference type="ARBA" id="ARBA00022737"/>
    </source>
</evidence>
<dbReference type="EMBL" id="AAKN02011137">
    <property type="status" value="NOT_ANNOTATED_CDS"/>
    <property type="molecule type" value="Genomic_DNA"/>
</dbReference>
<keyword evidence="1" id="KW-0433">Leucine-rich repeat</keyword>
<dbReference type="PROSITE" id="PS51450">
    <property type="entry name" value="LRR"/>
    <property type="match status" value="2"/>
</dbReference>
<dbReference type="InterPro" id="IPR001715">
    <property type="entry name" value="CH_dom"/>
</dbReference>
<dbReference type="InterPro" id="IPR001611">
    <property type="entry name" value="Leu-rich_rpt"/>
</dbReference>
<dbReference type="SMART" id="SM00364">
    <property type="entry name" value="LRR_BAC"/>
    <property type="match status" value="4"/>
</dbReference>
<dbReference type="InterPro" id="IPR032675">
    <property type="entry name" value="LRR_dom_sf"/>
</dbReference>
<proteinExistence type="predicted"/>
<accession>H0VID3</accession>
<dbReference type="eggNOG" id="KOG0619">
    <property type="taxonomic scope" value="Eukaryota"/>
</dbReference>
<evidence type="ECO:0000313" key="6">
    <source>
        <dbReference type="Proteomes" id="UP000005447"/>
    </source>
</evidence>
<dbReference type="VEuPathDB" id="HostDB:ENSCPOG00000011077"/>
<sequence length="642" mass="72346">AVHIYLLRTLPHCRHVLIDYLFFPFVTDLSKNRLVEVPMELCHFVSLEILNLYHNCIRVIPEAIINLQMLTYLNLSRNQLSSLPACLCGLPLKVLIASNNKLGSLPEEIGQLKQLMELDVSCNEITALPQQIGQLKSLRELNVRRNYLKVLPPELVDLPLVKFDFSCNKVLVIPICFREMKQLQVLLLENNPLQSPPAQICTKGKVHIFKYLSIQACQIKTSDSLYLHAMERPHLHQQVEDSKKDSDSGVGSDNGDKRLSATEPSDEDAVSLNVPMSNIMEEEQTVQEDVCRRLTPAEFQPEPSLLGDSNNSEQERDQLADGADVLHSGFMSYIKDREEDCEELLRIEEDAHWQNEGIISSSKDQDVDIAMIEQLREAVDLLQDPNGLSTDITERSILNLYPMGTAEDLELPDSALNGQIELETPAVCEVQNDLTLQSNGSQYSPDEMRENSPTMFPTINSTAPFGLKPRSGKSKPHTVLGNLCKAKSKGFSPLFVTVFQRPQRNLESIDPQFTIRRKMEQLREEKELVEQLRESIEMRLKVTLHEDLGAALMDGVVLCHLVNHIRPRSVASIHVPSPAVPKLSMAKCRRNVENFLEACRKLGVPEEKLCLPHHILEEKGLVKVGITVQALLDVTVTKTLFT</sequence>
<dbReference type="Ensembl" id="ENSCPOT00000011180.3">
    <property type="protein sequence ID" value="ENSCPOP00000009958.3"/>
    <property type="gene ID" value="ENSCPOG00000011077.4"/>
</dbReference>
<evidence type="ECO:0000313" key="5">
    <source>
        <dbReference type="Ensembl" id="ENSCPOP00000009958.3"/>
    </source>
</evidence>
<dbReference type="EMBL" id="AAKN02011136">
    <property type="status" value="NOT_ANNOTATED_CDS"/>
    <property type="molecule type" value="Genomic_DNA"/>
</dbReference>
<dbReference type="PANTHER" id="PTHR48051:SF38">
    <property type="entry name" value="LEUCINE RICH REPEATS AND CALPONIN HOMOLOGY DOMAIN CONTAINING 1"/>
    <property type="match status" value="1"/>
</dbReference>
<feature type="region of interest" description="Disordered" evidence="3">
    <location>
        <begin position="298"/>
        <end position="318"/>
    </location>
</feature>
<dbReference type="InterPro" id="IPR003591">
    <property type="entry name" value="Leu-rich_rpt_typical-subtyp"/>
</dbReference>
<dbReference type="OMA" id="KEDVCHR"/>
<dbReference type="GO" id="GO:0005737">
    <property type="term" value="C:cytoplasm"/>
    <property type="evidence" value="ECO:0007669"/>
    <property type="project" value="Ensembl"/>
</dbReference>